<dbReference type="InterPro" id="IPR011992">
    <property type="entry name" value="EF-hand-dom_pair"/>
</dbReference>
<dbReference type="SMART" id="SM00054">
    <property type="entry name" value="EFh"/>
    <property type="match status" value="2"/>
</dbReference>
<keyword evidence="5" id="KW-0106">Calcium</keyword>
<dbReference type="SUPFAM" id="SSF47473">
    <property type="entry name" value="EF-hand"/>
    <property type="match status" value="1"/>
</dbReference>
<sequence length="196" mass="21662">MTEVRNENEFCFGIDEARVLTGMDLFSTADLFAVFEANLDENKCLTSDAFNTSFRTIVKTKYESAPAEAQRIKVIINRLFDVLASGPDTVEFRRLACGLSVFSKDPQEVKVHAAFQLYDTNGDGVLSLEEMIDYFTCVFAVVFALDPMRQAAMGGIPSVDLAQITAKQAFADADKDGNGEISFDEFKEWFSASPTA</sequence>
<organism evidence="8 9">
    <name type="scientific">Saprolegnia parasitica (strain CBS 223.65)</name>
    <dbReference type="NCBI Taxonomy" id="695850"/>
    <lineage>
        <taxon>Eukaryota</taxon>
        <taxon>Sar</taxon>
        <taxon>Stramenopiles</taxon>
        <taxon>Oomycota</taxon>
        <taxon>Saprolegniomycetes</taxon>
        <taxon>Saprolegniales</taxon>
        <taxon>Saprolegniaceae</taxon>
        <taxon>Saprolegnia</taxon>
    </lineage>
</organism>
<keyword evidence="4" id="KW-0677">Repeat</keyword>
<proteinExistence type="inferred from homology"/>
<evidence type="ECO:0000256" key="2">
    <source>
        <dbReference type="ARBA" id="ARBA00022707"/>
    </source>
</evidence>
<dbReference type="KEGG" id="spar:SPRG_06278"/>
<keyword evidence="6" id="KW-0449">Lipoprotein</keyword>
<evidence type="ECO:0000256" key="6">
    <source>
        <dbReference type="ARBA" id="ARBA00023288"/>
    </source>
</evidence>
<feature type="domain" description="EF-hand" evidence="7">
    <location>
        <begin position="106"/>
        <end position="141"/>
    </location>
</feature>
<keyword evidence="2" id="KW-0519">Myristate</keyword>
<dbReference type="EMBL" id="KK583212">
    <property type="protein sequence ID" value="KDO28229.1"/>
    <property type="molecule type" value="Genomic_DNA"/>
</dbReference>
<dbReference type="AlphaFoldDB" id="A0A067CBW6"/>
<dbReference type="GO" id="GO:0005509">
    <property type="term" value="F:calcium ion binding"/>
    <property type="evidence" value="ECO:0007669"/>
    <property type="project" value="InterPro"/>
</dbReference>
<dbReference type="InterPro" id="IPR002048">
    <property type="entry name" value="EF_hand_dom"/>
</dbReference>
<evidence type="ECO:0000256" key="5">
    <source>
        <dbReference type="ARBA" id="ARBA00022837"/>
    </source>
</evidence>
<dbReference type="Pfam" id="PF13499">
    <property type="entry name" value="EF-hand_7"/>
    <property type="match status" value="1"/>
</dbReference>
<evidence type="ECO:0000256" key="4">
    <source>
        <dbReference type="ARBA" id="ARBA00022737"/>
    </source>
</evidence>
<dbReference type="PANTHER" id="PTHR23055:SF178">
    <property type="entry name" value="NEUROCALCIN HOMOLOG"/>
    <property type="match status" value="1"/>
</dbReference>
<dbReference type="STRING" id="695850.A0A067CBW6"/>
<evidence type="ECO:0000259" key="7">
    <source>
        <dbReference type="PROSITE" id="PS50222"/>
    </source>
</evidence>
<dbReference type="InterPro" id="IPR018247">
    <property type="entry name" value="EF_Hand_1_Ca_BS"/>
</dbReference>
<feature type="domain" description="EF-hand" evidence="7">
    <location>
        <begin position="161"/>
        <end position="196"/>
    </location>
</feature>
<keyword evidence="9" id="KW-1185">Reference proteome</keyword>
<dbReference type="VEuPathDB" id="FungiDB:SPRG_06278"/>
<gene>
    <name evidence="8" type="ORF">SPRG_06278</name>
</gene>
<dbReference type="PROSITE" id="PS50222">
    <property type="entry name" value="EF_HAND_2"/>
    <property type="match status" value="2"/>
</dbReference>
<dbReference type="RefSeq" id="XP_012201054.1">
    <property type="nucleotide sequence ID" value="XM_012345664.1"/>
</dbReference>
<dbReference type="PROSITE" id="PS00018">
    <property type="entry name" value="EF_HAND_1"/>
    <property type="match status" value="2"/>
</dbReference>
<dbReference type="PANTHER" id="PTHR23055">
    <property type="entry name" value="CALCIUM BINDING PROTEINS"/>
    <property type="match status" value="1"/>
</dbReference>
<dbReference type="CDD" id="cd00051">
    <property type="entry name" value="EFh"/>
    <property type="match status" value="1"/>
</dbReference>
<dbReference type="InterPro" id="IPR028846">
    <property type="entry name" value="Recoverin"/>
</dbReference>
<evidence type="ECO:0000313" key="9">
    <source>
        <dbReference type="Proteomes" id="UP000030745"/>
    </source>
</evidence>
<dbReference type="OrthoDB" id="191686at2759"/>
<dbReference type="Proteomes" id="UP000030745">
    <property type="component" value="Unassembled WGS sequence"/>
</dbReference>
<keyword evidence="3" id="KW-0479">Metal-binding</keyword>
<name>A0A067CBW6_SAPPC</name>
<evidence type="ECO:0000313" key="8">
    <source>
        <dbReference type="EMBL" id="KDO28229.1"/>
    </source>
</evidence>
<protein>
    <recommendedName>
        <fullName evidence="7">EF-hand domain-containing protein</fullName>
    </recommendedName>
</protein>
<comment type="similarity">
    <text evidence="1">Belongs to the recoverin family.</text>
</comment>
<dbReference type="GeneID" id="24128634"/>
<dbReference type="Gene3D" id="1.10.238.10">
    <property type="entry name" value="EF-hand"/>
    <property type="match status" value="1"/>
</dbReference>
<reference evidence="8 9" key="1">
    <citation type="journal article" date="2013" name="PLoS Genet.">
        <title>Distinctive expansion of potential virulence genes in the genome of the oomycete fish pathogen Saprolegnia parasitica.</title>
        <authorList>
            <person name="Jiang R.H."/>
            <person name="de Bruijn I."/>
            <person name="Haas B.J."/>
            <person name="Belmonte R."/>
            <person name="Lobach L."/>
            <person name="Christie J."/>
            <person name="van den Ackerveken G."/>
            <person name="Bottin A."/>
            <person name="Bulone V."/>
            <person name="Diaz-Moreno S.M."/>
            <person name="Dumas B."/>
            <person name="Fan L."/>
            <person name="Gaulin E."/>
            <person name="Govers F."/>
            <person name="Grenville-Briggs L.J."/>
            <person name="Horner N.R."/>
            <person name="Levin J.Z."/>
            <person name="Mammella M."/>
            <person name="Meijer H.J."/>
            <person name="Morris P."/>
            <person name="Nusbaum C."/>
            <person name="Oome S."/>
            <person name="Phillips A.J."/>
            <person name="van Rooyen D."/>
            <person name="Rzeszutek E."/>
            <person name="Saraiva M."/>
            <person name="Secombes C.J."/>
            <person name="Seidl M.F."/>
            <person name="Snel B."/>
            <person name="Stassen J.H."/>
            <person name="Sykes S."/>
            <person name="Tripathy S."/>
            <person name="van den Berg H."/>
            <person name="Vega-Arreguin J.C."/>
            <person name="Wawra S."/>
            <person name="Young S.K."/>
            <person name="Zeng Q."/>
            <person name="Dieguez-Uribeondo J."/>
            <person name="Russ C."/>
            <person name="Tyler B.M."/>
            <person name="van West P."/>
        </authorList>
    </citation>
    <scope>NUCLEOTIDE SEQUENCE [LARGE SCALE GENOMIC DNA]</scope>
    <source>
        <strain evidence="8 9">CBS 223.65</strain>
    </source>
</reference>
<evidence type="ECO:0000256" key="1">
    <source>
        <dbReference type="ARBA" id="ARBA00006049"/>
    </source>
</evidence>
<accession>A0A067CBW6</accession>
<evidence type="ECO:0000256" key="3">
    <source>
        <dbReference type="ARBA" id="ARBA00022723"/>
    </source>
</evidence>